<gene>
    <name evidence="2" type="ORF">CLODIP_2_CD14790</name>
</gene>
<comment type="caution">
    <text evidence="2">The sequence shown here is derived from an EMBL/GenBank/DDBJ whole genome shotgun (WGS) entry which is preliminary data.</text>
</comment>
<accession>A0A8S1C579</accession>
<name>A0A8S1C579_9INSE</name>
<evidence type="ECO:0000313" key="2">
    <source>
        <dbReference type="EMBL" id="CAB3363281.1"/>
    </source>
</evidence>
<feature type="region of interest" description="Disordered" evidence="1">
    <location>
        <begin position="49"/>
        <end position="76"/>
    </location>
</feature>
<dbReference type="AlphaFoldDB" id="A0A8S1C579"/>
<organism evidence="2 3">
    <name type="scientific">Cloeon dipterum</name>
    <dbReference type="NCBI Taxonomy" id="197152"/>
    <lineage>
        <taxon>Eukaryota</taxon>
        <taxon>Metazoa</taxon>
        <taxon>Ecdysozoa</taxon>
        <taxon>Arthropoda</taxon>
        <taxon>Hexapoda</taxon>
        <taxon>Insecta</taxon>
        <taxon>Pterygota</taxon>
        <taxon>Palaeoptera</taxon>
        <taxon>Ephemeroptera</taxon>
        <taxon>Pisciforma</taxon>
        <taxon>Baetidae</taxon>
        <taxon>Cloeon</taxon>
    </lineage>
</organism>
<keyword evidence="3" id="KW-1185">Reference proteome</keyword>
<dbReference type="Proteomes" id="UP000494165">
    <property type="component" value="Unassembled WGS sequence"/>
</dbReference>
<evidence type="ECO:0000313" key="3">
    <source>
        <dbReference type="Proteomes" id="UP000494165"/>
    </source>
</evidence>
<sequence>MAPTTRKSARRAAGTTPPQRAPATRNGMTLQITLNGEQVERLREALYVSDNAVEMEMPRDQVRNSPPEEDGPRQTG</sequence>
<feature type="region of interest" description="Disordered" evidence="1">
    <location>
        <begin position="1"/>
        <end position="31"/>
    </location>
</feature>
<proteinExistence type="predicted"/>
<evidence type="ECO:0000256" key="1">
    <source>
        <dbReference type="SAM" id="MobiDB-lite"/>
    </source>
</evidence>
<dbReference type="EMBL" id="CADEPI010000011">
    <property type="protein sequence ID" value="CAB3363281.1"/>
    <property type="molecule type" value="Genomic_DNA"/>
</dbReference>
<reference evidence="2 3" key="1">
    <citation type="submission" date="2020-04" db="EMBL/GenBank/DDBJ databases">
        <authorList>
            <person name="Alioto T."/>
            <person name="Alioto T."/>
            <person name="Gomez Garrido J."/>
        </authorList>
    </citation>
    <scope>NUCLEOTIDE SEQUENCE [LARGE SCALE GENOMIC DNA]</scope>
</reference>
<protein>
    <submittedName>
        <fullName evidence="2">Uncharacterized protein</fullName>
    </submittedName>
</protein>